<dbReference type="CDD" id="cd22240">
    <property type="entry name" value="akirin"/>
    <property type="match status" value="1"/>
</dbReference>
<comment type="caution">
    <text evidence="6">The sequence shown here is derived from an EMBL/GenBank/DDBJ whole genome shotgun (WGS) entry which is preliminary data.</text>
</comment>
<feature type="transmembrane region" description="Helical" evidence="5">
    <location>
        <begin position="192"/>
        <end position="214"/>
    </location>
</feature>
<evidence type="ECO:0008006" key="8">
    <source>
        <dbReference type="Google" id="ProtNLM"/>
    </source>
</evidence>
<evidence type="ECO:0000256" key="1">
    <source>
        <dbReference type="ARBA" id="ARBA00004123"/>
    </source>
</evidence>
<dbReference type="GO" id="GO:0000785">
    <property type="term" value="C:chromatin"/>
    <property type="evidence" value="ECO:0007669"/>
    <property type="project" value="TreeGrafter"/>
</dbReference>
<dbReference type="GO" id="GO:0045944">
    <property type="term" value="P:positive regulation of transcription by RNA polymerase II"/>
    <property type="evidence" value="ECO:0007669"/>
    <property type="project" value="TreeGrafter"/>
</dbReference>
<evidence type="ECO:0000256" key="2">
    <source>
        <dbReference type="ARBA" id="ARBA00005625"/>
    </source>
</evidence>
<evidence type="ECO:0000256" key="5">
    <source>
        <dbReference type="SAM" id="Phobius"/>
    </source>
</evidence>
<dbReference type="AlphaFoldDB" id="A0AAW1CZU1"/>
<keyword evidence="7" id="KW-1185">Reference proteome</keyword>
<dbReference type="InterPro" id="IPR024132">
    <property type="entry name" value="Akirin"/>
</dbReference>
<dbReference type="EMBL" id="JAPXFL010000008">
    <property type="protein sequence ID" value="KAK9503189.1"/>
    <property type="molecule type" value="Genomic_DNA"/>
</dbReference>
<dbReference type="PANTHER" id="PTHR13293">
    <property type="entry name" value="AKIRIN-RELATED"/>
    <property type="match status" value="1"/>
</dbReference>
<feature type="region of interest" description="Disordered" evidence="4">
    <location>
        <begin position="12"/>
        <end position="48"/>
    </location>
</feature>
<evidence type="ECO:0000313" key="7">
    <source>
        <dbReference type="Proteomes" id="UP001461498"/>
    </source>
</evidence>
<dbReference type="PANTHER" id="PTHR13293:SF6">
    <property type="entry name" value="AKIRIN-RELATED"/>
    <property type="match status" value="1"/>
</dbReference>
<feature type="region of interest" description="Disordered" evidence="4">
    <location>
        <begin position="86"/>
        <end position="111"/>
    </location>
</feature>
<reference evidence="6 7" key="1">
    <citation type="submission" date="2022-12" db="EMBL/GenBank/DDBJ databases">
        <title>Chromosome-level genome assembly of true bugs.</title>
        <authorList>
            <person name="Ma L."/>
            <person name="Li H."/>
        </authorList>
    </citation>
    <scope>NUCLEOTIDE SEQUENCE [LARGE SCALE GENOMIC DNA]</scope>
    <source>
        <strain evidence="6">Lab_2022b</strain>
    </source>
</reference>
<feature type="compositionally biased region" description="Polar residues" evidence="4">
    <location>
        <begin position="32"/>
        <end position="43"/>
    </location>
</feature>
<sequence>MACATLKRSLDFDPVHSHGRPSKRQRCIPMNVSPSSSPPTSRNDYGPSPFSELSSLKIKIILEMMAAGIREEIRRLHRRRQLHFNPHHEVQSDSSSDSAGSPSSSSFGTIYSSSTRDKPLFTFRQVGMICERMLNERETQLREEYDRILNLKLSEQYDAFVKFSNDQLHRRFELSAAPSCEYSFHFNSLIKFYFILDICCFVVHTNLALIINFLTLPKLSLFSLQNSMLRFQ</sequence>
<comment type="similarity">
    <text evidence="2">Belongs to the akirin family.</text>
</comment>
<evidence type="ECO:0000313" key="6">
    <source>
        <dbReference type="EMBL" id="KAK9503189.1"/>
    </source>
</evidence>
<accession>A0AAW1CZU1</accession>
<name>A0AAW1CZU1_9HEMI</name>
<keyword evidence="5" id="KW-0472">Membrane</keyword>
<evidence type="ECO:0000256" key="4">
    <source>
        <dbReference type="SAM" id="MobiDB-lite"/>
    </source>
</evidence>
<dbReference type="GO" id="GO:0005634">
    <property type="term" value="C:nucleus"/>
    <property type="evidence" value="ECO:0007669"/>
    <property type="project" value="UniProtKB-SubCell"/>
</dbReference>
<evidence type="ECO:0000256" key="3">
    <source>
        <dbReference type="ARBA" id="ARBA00023242"/>
    </source>
</evidence>
<keyword evidence="5" id="KW-0812">Transmembrane</keyword>
<proteinExistence type="inferred from homology"/>
<gene>
    <name evidence="6" type="ORF">O3M35_011811</name>
</gene>
<organism evidence="6 7">
    <name type="scientific">Rhynocoris fuscipes</name>
    <dbReference type="NCBI Taxonomy" id="488301"/>
    <lineage>
        <taxon>Eukaryota</taxon>
        <taxon>Metazoa</taxon>
        <taxon>Ecdysozoa</taxon>
        <taxon>Arthropoda</taxon>
        <taxon>Hexapoda</taxon>
        <taxon>Insecta</taxon>
        <taxon>Pterygota</taxon>
        <taxon>Neoptera</taxon>
        <taxon>Paraneoptera</taxon>
        <taxon>Hemiptera</taxon>
        <taxon>Heteroptera</taxon>
        <taxon>Panheteroptera</taxon>
        <taxon>Cimicomorpha</taxon>
        <taxon>Reduviidae</taxon>
        <taxon>Harpactorinae</taxon>
        <taxon>Harpactorini</taxon>
        <taxon>Rhynocoris</taxon>
    </lineage>
</organism>
<dbReference type="Proteomes" id="UP001461498">
    <property type="component" value="Unassembled WGS sequence"/>
</dbReference>
<keyword evidence="5" id="KW-1133">Transmembrane helix</keyword>
<dbReference type="GO" id="GO:0045089">
    <property type="term" value="P:positive regulation of innate immune response"/>
    <property type="evidence" value="ECO:0007669"/>
    <property type="project" value="TreeGrafter"/>
</dbReference>
<feature type="compositionally biased region" description="Low complexity" evidence="4">
    <location>
        <begin position="92"/>
        <end position="111"/>
    </location>
</feature>
<dbReference type="GO" id="GO:0003712">
    <property type="term" value="F:transcription coregulator activity"/>
    <property type="evidence" value="ECO:0007669"/>
    <property type="project" value="TreeGrafter"/>
</dbReference>
<comment type="subcellular location">
    <subcellularLocation>
        <location evidence="1">Nucleus</location>
    </subcellularLocation>
</comment>
<protein>
    <recommendedName>
        <fullName evidence="8">Akirin</fullName>
    </recommendedName>
</protein>
<keyword evidence="3" id="KW-0539">Nucleus</keyword>
<feature type="compositionally biased region" description="Basic residues" evidence="4">
    <location>
        <begin position="17"/>
        <end position="26"/>
    </location>
</feature>